<sequence length="59" mass="6595">MLTERARWVAAEVGDGENERERGDKGCRRRCDRRATGTTLIEGERAANARNGTMGMREA</sequence>
<evidence type="ECO:0000313" key="1">
    <source>
        <dbReference type="EMBL" id="EXB63782.1"/>
    </source>
</evidence>
<proteinExistence type="predicted"/>
<name>W9RPS4_9ROSA</name>
<gene>
    <name evidence="1" type="ORF">L484_021053</name>
</gene>
<evidence type="ECO:0000313" key="2">
    <source>
        <dbReference type="Proteomes" id="UP000030645"/>
    </source>
</evidence>
<dbReference type="AlphaFoldDB" id="W9RPS4"/>
<dbReference type="EMBL" id="KE344492">
    <property type="protein sequence ID" value="EXB63782.1"/>
    <property type="molecule type" value="Genomic_DNA"/>
</dbReference>
<accession>W9RPS4</accession>
<keyword evidence="2" id="KW-1185">Reference proteome</keyword>
<organism evidence="1 2">
    <name type="scientific">Morus notabilis</name>
    <dbReference type="NCBI Taxonomy" id="981085"/>
    <lineage>
        <taxon>Eukaryota</taxon>
        <taxon>Viridiplantae</taxon>
        <taxon>Streptophyta</taxon>
        <taxon>Embryophyta</taxon>
        <taxon>Tracheophyta</taxon>
        <taxon>Spermatophyta</taxon>
        <taxon>Magnoliopsida</taxon>
        <taxon>eudicotyledons</taxon>
        <taxon>Gunneridae</taxon>
        <taxon>Pentapetalae</taxon>
        <taxon>rosids</taxon>
        <taxon>fabids</taxon>
        <taxon>Rosales</taxon>
        <taxon>Moraceae</taxon>
        <taxon>Moreae</taxon>
        <taxon>Morus</taxon>
    </lineage>
</organism>
<dbReference type="Proteomes" id="UP000030645">
    <property type="component" value="Unassembled WGS sequence"/>
</dbReference>
<reference evidence="2" key="1">
    <citation type="submission" date="2013-01" db="EMBL/GenBank/DDBJ databases">
        <title>Draft Genome Sequence of a Mulberry Tree, Morus notabilis C.K. Schneid.</title>
        <authorList>
            <person name="He N."/>
            <person name="Zhao S."/>
        </authorList>
    </citation>
    <scope>NUCLEOTIDE SEQUENCE</scope>
</reference>
<protein>
    <submittedName>
        <fullName evidence="1">Uncharacterized protein</fullName>
    </submittedName>
</protein>